<reference evidence="10" key="1">
    <citation type="submission" date="2020-01" db="EMBL/GenBank/DDBJ databases">
        <title>Sphingomonas sp. strain CSW-10.</title>
        <authorList>
            <person name="Chen W.-M."/>
        </authorList>
    </citation>
    <scope>NUCLEOTIDE SEQUENCE [LARGE SCALE GENOMIC DNA]</scope>
    <source>
        <strain evidence="10">CCP-1</strain>
    </source>
</reference>
<evidence type="ECO:0000256" key="6">
    <source>
        <dbReference type="ARBA" id="ARBA00023316"/>
    </source>
</evidence>
<feature type="active site" description="Proton donor/acceptor" evidence="7">
    <location>
        <position position="437"/>
    </location>
</feature>
<dbReference type="Pfam" id="PF20142">
    <property type="entry name" value="Scaffold"/>
    <property type="match status" value="1"/>
</dbReference>
<evidence type="ECO:0000256" key="5">
    <source>
        <dbReference type="ARBA" id="ARBA00022984"/>
    </source>
</evidence>
<dbReference type="InterPro" id="IPR036365">
    <property type="entry name" value="PGBD-like_sf"/>
</dbReference>
<comment type="pathway">
    <text evidence="1 7">Cell wall biogenesis; peptidoglycan biosynthesis.</text>
</comment>
<evidence type="ECO:0000256" key="1">
    <source>
        <dbReference type="ARBA" id="ARBA00004752"/>
    </source>
</evidence>
<dbReference type="InterPro" id="IPR002477">
    <property type="entry name" value="Peptidoglycan-bd-like"/>
</dbReference>
<dbReference type="SUPFAM" id="SSF47090">
    <property type="entry name" value="PGBD-like"/>
    <property type="match status" value="1"/>
</dbReference>
<dbReference type="RefSeq" id="WP_161767486.1">
    <property type="nucleotide sequence ID" value="NZ_JAAATW010000003.1"/>
</dbReference>
<dbReference type="CDD" id="cd16913">
    <property type="entry name" value="YkuD_like"/>
    <property type="match status" value="1"/>
</dbReference>
<evidence type="ECO:0000313" key="10">
    <source>
        <dbReference type="Proteomes" id="UP001517376"/>
    </source>
</evidence>
<dbReference type="Proteomes" id="UP001517376">
    <property type="component" value="Unassembled WGS sequence"/>
</dbReference>
<keyword evidence="4 7" id="KW-0133">Cell shape</keyword>
<evidence type="ECO:0000313" key="9">
    <source>
        <dbReference type="EMBL" id="NBE08424.1"/>
    </source>
</evidence>
<feature type="domain" description="L,D-TPase catalytic" evidence="8">
    <location>
        <begin position="305"/>
        <end position="481"/>
    </location>
</feature>
<dbReference type="SUPFAM" id="SSF141523">
    <property type="entry name" value="L,D-transpeptidase catalytic domain-like"/>
    <property type="match status" value="1"/>
</dbReference>
<keyword evidence="10" id="KW-1185">Reference proteome</keyword>
<evidence type="ECO:0000259" key="8">
    <source>
        <dbReference type="PROSITE" id="PS52029"/>
    </source>
</evidence>
<feature type="active site" description="Nucleophile" evidence="7">
    <location>
        <position position="456"/>
    </location>
</feature>
<keyword evidence="6 7" id="KW-0961">Cell wall biogenesis/degradation</keyword>
<sequence length="545" mass="58856">MVVRSGPLGQGGKWGKGLGAVVLLSSALMLQAPVGLAQAVQPSAPYAQAVAVAAAEDAVIAEYYAARDYATLWTGAEDAARRAALLSALDGAAAHGLPVARYDAAALRAGFAAAVTEGDRGRLEVRMTRAFLDFASDVATGVLVPEEADAGIHREVTRLDPKRLLAQVEGGDPAALLRALPPDAPEYARLMKEKLALEAKVAVGGWGAPVPAGSLGPGDTGPAVVALRDRLVAMGYLRASATAQYDTAIQSAVQRFQIDHGLAADGRADEDTLAEINIAPQDRLKSVVVAMERLRWMHDVVRGDRHIWVNLPDFSAKIVDHGKVTFQTRSVIGKNVPDQRSPEFSDEMDHLVINPSWGVPRSIIVKEYLPLLQRNPNAVSHLQVIDRNGRVVPRGAVNFAAYSARSFPFGLRQPPSDGNALGKVKFMFPNQYNIYLHDTPAKELFDHEVRAYSHGCIRLADPFDFAYALLAAQSDDPRGLFHGHLDSDRETTVKLEVKLPVHLVYFTAWPTAKGDMTYRRDVYGRDGRIFEALTEAGVVLSAVQG</sequence>
<evidence type="ECO:0000256" key="4">
    <source>
        <dbReference type="ARBA" id="ARBA00022960"/>
    </source>
</evidence>
<evidence type="ECO:0000256" key="7">
    <source>
        <dbReference type="PROSITE-ProRule" id="PRU01373"/>
    </source>
</evidence>
<comment type="similarity">
    <text evidence="2">Belongs to the YkuD family.</text>
</comment>
<protein>
    <submittedName>
        <fullName evidence="9">L,D-transpeptidase family protein</fullName>
    </submittedName>
</protein>
<organism evidence="9 10">
    <name type="scientific">Paragemmobacter ruber</name>
    <dbReference type="NCBI Taxonomy" id="1985673"/>
    <lineage>
        <taxon>Bacteria</taxon>
        <taxon>Pseudomonadati</taxon>
        <taxon>Pseudomonadota</taxon>
        <taxon>Alphaproteobacteria</taxon>
        <taxon>Rhodobacterales</taxon>
        <taxon>Paracoccaceae</taxon>
        <taxon>Paragemmobacter</taxon>
    </lineage>
</organism>
<dbReference type="InterPro" id="IPR052905">
    <property type="entry name" value="LD-transpeptidase_YkuD-like"/>
</dbReference>
<dbReference type="InterPro" id="IPR005490">
    <property type="entry name" value="LD_TPept_cat_dom"/>
</dbReference>
<dbReference type="PANTHER" id="PTHR41533:SF2">
    <property type="entry name" value="BLR7131 PROTEIN"/>
    <property type="match status" value="1"/>
</dbReference>
<dbReference type="EMBL" id="JAAATW010000003">
    <property type="protein sequence ID" value="NBE08424.1"/>
    <property type="molecule type" value="Genomic_DNA"/>
</dbReference>
<dbReference type="Pfam" id="PF03734">
    <property type="entry name" value="YkuD"/>
    <property type="match status" value="1"/>
</dbReference>
<gene>
    <name evidence="9" type="ORF">GU920_12830</name>
</gene>
<evidence type="ECO:0000256" key="2">
    <source>
        <dbReference type="ARBA" id="ARBA00005992"/>
    </source>
</evidence>
<dbReference type="PROSITE" id="PS52029">
    <property type="entry name" value="LD_TPASE"/>
    <property type="match status" value="1"/>
</dbReference>
<evidence type="ECO:0000256" key="3">
    <source>
        <dbReference type="ARBA" id="ARBA00022679"/>
    </source>
</evidence>
<keyword evidence="3" id="KW-0808">Transferase</keyword>
<comment type="caution">
    <text evidence="9">The sequence shown here is derived from an EMBL/GenBank/DDBJ whole genome shotgun (WGS) entry which is preliminary data.</text>
</comment>
<dbReference type="InterPro" id="IPR045380">
    <property type="entry name" value="LD_TPept_scaffold_dom"/>
</dbReference>
<keyword evidence="5 7" id="KW-0573">Peptidoglycan synthesis</keyword>
<dbReference type="Gene3D" id="2.40.440.10">
    <property type="entry name" value="L,D-transpeptidase catalytic domain-like"/>
    <property type="match status" value="1"/>
</dbReference>
<dbReference type="Pfam" id="PF01471">
    <property type="entry name" value="PG_binding_1"/>
    <property type="match status" value="1"/>
</dbReference>
<dbReference type="PANTHER" id="PTHR41533">
    <property type="entry name" value="L,D-TRANSPEPTIDASE HI_1667-RELATED"/>
    <property type="match status" value="1"/>
</dbReference>
<dbReference type="InterPro" id="IPR036366">
    <property type="entry name" value="PGBDSf"/>
</dbReference>
<dbReference type="Gene3D" id="1.10.101.10">
    <property type="entry name" value="PGBD-like superfamily/PGBD"/>
    <property type="match status" value="1"/>
</dbReference>
<name>A0ABW9Y7D2_9RHOB</name>
<proteinExistence type="inferred from homology"/>
<accession>A0ABW9Y7D2</accession>
<dbReference type="InterPro" id="IPR038063">
    <property type="entry name" value="Transpep_catalytic_dom"/>
</dbReference>